<name>A0A0G2DSR1_9PEZI</name>
<organism evidence="1 2">
    <name type="scientific">Diplodia seriata</name>
    <dbReference type="NCBI Taxonomy" id="420778"/>
    <lineage>
        <taxon>Eukaryota</taxon>
        <taxon>Fungi</taxon>
        <taxon>Dikarya</taxon>
        <taxon>Ascomycota</taxon>
        <taxon>Pezizomycotina</taxon>
        <taxon>Dothideomycetes</taxon>
        <taxon>Dothideomycetes incertae sedis</taxon>
        <taxon>Botryosphaeriales</taxon>
        <taxon>Botryosphaeriaceae</taxon>
        <taxon>Diplodia</taxon>
    </lineage>
</organism>
<reference evidence="1 2" key="1">
    <citation type="submission" date="2015-03" db="EMBL/GenBank/DDBJ databases">
        <authorList>
            <person name="Morales-Cruz A."/>
            <person name="Amrine K.C."/>
            <person name="Cantu D."/>
        </authorList>
    </citation>
    <scope>NUCLEOTIDE SEQUENCE [LARGE SCALE GENOMIC DNA]</scope>
    <source>
        <strain evidence="1">DS831</strain>
    </source>
</reference>
<accession>A0A0G2DSR1</accession>
<evidence type="ECO:0000313" key="1">
    <source>
        <dbReference type="EMBL" id="KKY14012.1"/>
    </source>
</evidence>
<reference evidence="1 2" key="2">
    <citation type="submission" date="2015-05" db="EMBL/GenBank/DDBJ databases">
        <title>Distinctive expansion of gene families associated with plant cell wall degradation and secondary metabolism in the genomes of grapevine trunk pathogens.</title>
        <authorList>
            <person name="Lawrence D.P."/>
            <person name="Travadon R."/>
            <person name="Rolshausen P.E."/>
            <person name="Baumgartner K."/>
        </authorList>
    </citation>
    <scope>NUCLEOTIDE SEQUENCE [LARGE SCALE GENOMIC DNA]</scope>
    <source>
        <strain evidence="1">DS831</strain>
    </source>
</reference>
<comment type="caution">
    <text evidence="1">The sequence shown here is derived from an EMBL/GenBank/DDBJ whole genome shotgun (WGS) entry which is preliminary data.</text>
</comment>
<sequence>MVPITKLFTLRDWDHIVIPDGDLLEEQCLRNVPEALRNKAILLELLFTTGFFEDEFKDFGRKVADGPELVLGGKEELKKQ</sequence>
<dbReference type="Proteomes" id="UP000034182">
    <property type="component" value="Unassembled WGS sequence"/>
</dbReference>
<proteinExistence type="predicted"/>
<dbReference type="AlphaFoldDB" id="A0A0G2DSR1"/>
<protein>
    <submittedName>
        <fullName evidence="1">Uncharacterized protein</fullName>
    </submittedName>
</protein>
<gene>
    <name evidence="1" type="ORF">UCDDS831_g08515</name>
</gene>
<dbReference type="EMBL" id="LAQI01000248">
    <property type="protein sequence ID" value="KKY14012.1"/>
    <property type="molecule type" value="Genomic_DNA"/>
</dbReference>
<evidence type="ECO:0000313" key="2">
    <source>
        <dbReference type="Proteomes" id="UP000034182"/>
    </source>
</evidence>